<dbReference type="Proteomes" id="UP000887575">
    <property type="component" value="Unassembled WGS sequence"/>
</dbReference>
<dbReference type="AlphaFoldDB" id="A0AAF3EJS4"/>
<evidence type="ECO:0000259" key="6">
    <source>
        <dbReference type="PROSITE" id="PS50089"/>
    </source>
</evidence>
<feature type="domain" description="RING-type" evidence="6">
    <location>
        <begin position="106"/>
        <end position="159"/>
    </location>
</feature>
<protein>
    <submittedName>
        <fullName evidence="8">RING-type domain-containing protein</fullName>
    </submittedName>
</protein>
<evidence type="ECO:0000256" key="2">
    <source>
        <dbReference type="ARBA" id="ARBA00022771"/>
    </source>
</evidence>
<keyword evidence="2 4" id="KW-0863">Zinc-finger</keyword>
<accession>A0AAF3EJS4</accession>
<evidence type="ECO:0000313" key="8">
    <source>
        <dbReference type="WBParaSite" id="MBELARI_LOCUS14248"/>
    </source>
</evidence>
<evidence type="ECO:0000256" key="1">
    <source>
        <dbReference type="ARBA" id="ARBA00022723"/>
    </source>
</evidence>
<dbReference type="PROSITE" id="PS50089">
    <property type="entry name" value="ZF_RING_2"/>
    <property type="match status" value="1"/>
</dbReference>
<dbReference type="SUPFAM" id="SSF57850">
    <property type="entry name" value="RING/U-box"/>
    <property type="match status" value="1"/>
</dbReference>
<evidence type="ECO:0000256" key="4">
    <source>
        <dbReference type="PROSITE-ProRule" id="PRU00175"/>
    </source>
</evidence>
<evidence type="ECO:0000256" key="3">
    <source>
        <dbReference type="ARBA" id="ARBA00022833"/>
    </source>
</evidence>
<organism evidence="7 8">
    <name type="scientific">Mesorhabditis belari</name>
    <dbReference type="NCBI Taxonomy" id="2138241"/>
    <lineage>
        <taxon>Eukaryota</taxon>
        <taxon>Metazoa</taxon>
        <taxon>Ecdysozoa</taxon>
        <taxon>Nematoda</taxon>
        <taxon>Chromadorea</taxon>
        <taxon>Rhabditida</taxon>
        <taxon>Rhabditina</taxon>
        <taxon>Rhabditomorpha</taxon>
        <taxon>Rhabditoidea</taxon>
        <taxon>Rhabditidae</taxon>
        <taxon>Mesorhabditinae</taxon>
        <taxon>Mesorhabditis</taxon>
    </lineage>
</organism>
<dbReference type="InterPro" id="IPR001841">
    <property type="entry name" value="Znf_RING"/>
</dbReference>
<dbReference type="Gene3D" id="3.30.40.10">
    <property type="entry name" value="Zinc/RING finger domain, C3HC4 (zinc finger)"/>
    <property type="match status" value="1"/>
</dbReference>
<keyword evidence="5" id="KW-1133">Transmembrane helix</keyword>
<dbReference type="GO" id="GO:0008270">
    <property type="term" value="F:zinc ion binding"/>
    <property type="evidence" value="ECO:0007669"/>
    <property type="project" value="UniProtKB-KW"/>
</dbReference>
<evidence type="ECO:0000313" key="7">
    <source>
        <dbReference type="Proteomes" id="UP000887575"/>
    </source>
</evidence>
<dbReference type="PROSITE" id="PS00518">
    <property type="entry name" value="ZF_RING_1"/>
    <property type="match status" value="1"/>
</dbReference>
<dbReference type="InterPro" id="IPR013083">
    <property type="entry name" value="Znf_RING/FYVE/PHD"/>
</dbReference>
<keyword evidence="1" id="KW-0479">Metal-binding</keyword>
<evidence type="ECO:0000256" key="5">
    <source>
        <dbReference type="SAM" id="Phobius"/>
    </source>
</evidence>
<reference evidence="8" key="1">
    <citation type="submission" date="2024-02" db="UniProtKB">
        <authorList>
            <consortium name="WormBaseParasite"/>
        </authorList>
    </citation>
    <scope>IDENTIFICATION</scope>
</reference>
<keyword evidence="3" id="KW-0862">Zinc</keyword>
<name>A0AAF3EJS4_9BILA</name>
<keyword evidence="5" id="KW-0472">Membrane</keyword>
<keyword evidence="7" id="KW-1185">Reference proteome</keyword>
<proteinExistence type="predicted"/>
<dbReference type="InterPro" id="IPR017907">
    <property type="entry name" value="Znf_RING_CS"/>
</dbReference>
<dbReference type="WBParaSite" id="MBELARI_LOCUS14248">
    <property type="protein sequence ID" value="MBELARI_LOCUS14248"/>
    <property type="gene ID" value="MBELARI_LOCUS14248"/>
</dbReference>
<dbReference type="SMART" id="SM00184">
    <property type="entry name" value="RING"/>
    <property type="match status" value="1"/>
</dbReference>
<keyword evidence="5" id="KW-0812">Transmembrane</keyword>
<sequence>MSLNGSFNFKIFDSLKCTLCKAPFIPLANHQLSPRKLGCGLAMCNECFEREKAAKKHGKHQCDHENCFHNTKPAHFLIDILSHDSLKLSTILGGYYLAKPFNIPNCPICGDKYSNEISGKKSFVLNCNHMICTKCYQIQEKKPTKMNEWKFTIKCPTCEFVTKSDVYTRKDRFQNFLDELPKMNQQFEARLKLNHCAGCQEQNTADKMFYCLFYKCRFVVLALIGIITCTKLFHYWRKSKLQTDFEGAAEK</sequence>
<feature type="transmembrane region" description="Helical" evidence="5">
    <location>
        <begin position="212"/>
        <end position="233"/>
    </location>
</feature>